<evidence type="ECO:0000313" key="2">
    <source>
        <dbReference type="EMBL" id="OGH86706.1"/>
    </source>
</evidence>
<dbReference type="AlphaFoldDB" id="A0A1F6NRY5"/>
<name>A0A1F6NRY5_9BACT</name>
<proteinExistence type="predicted"/>
<evidence type="ECO:0000256" key="1">
    <source>
        <dbReference type="SAM" id="MobiDB-lite"/>
    </source>
</evidence>
<dbReference type="EMBL" id="MFQW01000004">
    <property type="protein sequence ID" value="OGH86706.1"/>
    <property type="molecule type" value="Genomic_DNA"/>
</dbReference>
<sequence length="65" mass="7022">MSRESIQQPSIPVPDHREPPPGYEPTSEGTKNNGTKDQEGPGVRIIGGDEENDDEGRGGYSTSMH</sequence>
<dbReference type="Proteomes" id="UP000178349">
    <property type="component" value="Unassembled WGS sequence"/>
</dbReference>
<accession>A0A1F6NRY5</accession>
<feature type="compositionally biased region" description="Polar residues" evidence="1">
    <location>
        <begin position="1"/>
        <end position="10"/>
    </location>
</feature>
<protein>
    <submittedName>
        <fullName evidence="2">Uncharacterized protein</fullName>
    </submittedName>
</protein>
<evidence type="ECO:0000313" key="3">
    <source>
        <dbReference type="Proteomes" id="UP000178349"/>
    </source>
</evidence>
<organism evidence="2 3">
    <name type="scientific">Candidatus Magasanikbacteria bacterium RIFOXYC12_FULL_33_11</name>
    <dbReference type="NCBI Taxonomy" id="1798701"/>
    <lineage>
        <taxon>Bacteria</taxon>
        <taxon>Candidatus Magasanikiibacteriota</taxon>
    </lineage>
</organism>
<comment type="caution">
    <text evidence="2">The sequence shown here is derived from an EMBL/GenBank/DDBJ whole genome shotgun (WGS) entry which is preliminary data.</text>
</comment>
<reference evidence="2 3" key="1">
    <citation type="journal article" date="2016" name="Nat. Commun.">
        <title>Thousands of microbial genomes shed light on interconnected biogeochemical processes in an aquifer system.</title>
        <authorList>
            <person name="Anantharaman K."/>
            <person name="Brown C.T."/>
            <person name="Hug L.A."/>
            <person name="Sharon I."/>
            <person name="Castelle C.J."/>
            <person name="Probst A.J."/>
            <person name="Thomas B.C."/>
            <person name="Singh A."/>
            <person name="Wilkins M.J."/>
            <person name="Karaoz U."/>
            <person name="Brodie E.L."/>
            <person name="Williams K.H."/>
            <person name="Hubbard S.S."/>
            <person name="Banfield J.F."/>
        </authorList>
    </citation>
    <scope>NUCLEOTIDE SEQUENCE [LARGE SCALE GENOMIC DNA]</scope>
</reference>
<gene>
    <name evidence="2" type="ORF">A2493_03215</name>
</gene>
<feature type="region of interest" description="Disordered" evidence="1">
    <location>
        <begin position="1"/>
        <end position="65"/>
    </location>
</feature>